<organism evidence="2 3">
    <name type="scientific">Sphagnum jensenii</name>
    <dbReference type="NCBI Taxonomy" id="128206"/>
    <lineage>
        <taxon>Eukaryota</taxon>
        <taxon>Viridiplantae</taxon>
        <taxon>Streptophyta</taxon>
        <taxon>Embryophyta</taxon>
        <taxon>Bryophyta</taxon>
        <taxon>Sphagnophytina</taxon>
        <taxon>Sphagnopsida</taxon>
        <taxon>Sphagnales</taxon>
        <taxon>Sphagnaceae</taxon>
        <taxon>Sphagnum</taxon>
    </lineage>
</organism>
<evidence type="ECO:0000256" key="1">
    <source>
        <dbReference type="SAM" id="MobiDB-lite"/>
    </source>
</evidence>
<sequence>MLQASSGEAARPTTGRDWATWLEEAIGRVADCNARLAKEKRRARGTRVRSYTKKIQLAEIQLQSDPANVEVRGLLSEAQGQLAEEFQDSVARNRHLSSASWLRSDQIARAQHGPRHLRRQLDLRGAKAQKDPVLNVEEHCRSMAEGLTWSNEGNPDQHRGSPQATNLRQPLDSQPVRSPARTERHKRGEHLCVGWLHANQRPLEPSRTGVEKPGRARNELPCGEQKMQGDLHCQHSMAYGRRSHPSKKQGLD</sequence>
<reference evidence="2" key="1">
    <citation type="submission" date="2024-02" db="EMBL/GenBank/DDBJ databases">
        <authorList>
            <consortium name="ELIXIR-Norway"/>
            <consortium name="Elixir Norway"/>
        </authorList>
    </citation>
    <scope>NUCLEOTIDE SEQUENCE</scope>
</reference>
<feature type="compositionally biased region" description="Basic and acidic residues" evidence="1">
    <location>
        <begin position="119"/>
        <end position="135"/>
    </location>
</feature>
<evidence type="ECO:0000313" key="3">
    <source>
        <dbReference type="Proteomes" id="UP001497444"/>
    </source>
</evidence>
<dbReference type="EMBL" id="OZ020109">
    <property type="protein sequence ID" value="CAK9261717.1"/>
    <property type="molecule type" value="Genomic_DNA"/>
</dbReference>
<protein>
    <submittedName>
        <fullName evidence="2">Uncharacterized protein</fullName>
    </submittedName>
</protein>
<gene>
    <name evidence="2" type="ORF">CSSPJE1EN1_LOCUS7195</name>
</gene>
<feature type="region of interest" description="Disordered" evidence="1">
    <location>
        <begin position="147"/>
        <end position="229"/>
    </location>
</feature>
<keyword evidence="3" id="KW-1185">Reference proteome</keyword>
<name>A0ABP0W848_9BRYO</name>
<feature type="compositionally biased region" description="Polar residues" evidence="1">
    <location>
        <begin position="148"/>
        <end position="176"/>
    </location>
</feature>
<feature type="compositionally biased region" description="Basic and acidic residues" evidence="1">
    <location>
        <begin position="209"/>
        <end position="218"/>
    </location>
</feature>
<accession>A0ABP0W848</accession>
<feature type="region of interest" description="Disordered" evidence="1">
    <location>
        <begin position="111"/>
        <end position="135"/>
    </location>
</feature>
<dbReference type="Proteomes" id="UP001497444">
    <property type="component" value="Chromosome 14"/>
</dbReference>
<evidence type="ECO:0000313" key="2">
    <source>
        <dbReference type="EMBL" id="CAK9261717.1"/>
    </source>
</evidence>
<proteinExistence type="predicted"/>